<evidence type="ECO:0000256" key="3">
    <source>
        <dbReference type="ARBA" id="ARBA00022448"/>
    </source>
</evidence>
<evidence type="ECO:0000256" key="1">
    <source>
        <dbReference type="ARBA" id="ARBA00004141"/>
    </source>
</evidence>
<name>A0A443RD53_9ACAR</name>
<keyword evidence="6 7" id="KW-0472">Membrane</keyword>
<dbReference type="AlphaFoldDB" id="A0A443RD53"/>
<comment type="subcellular location">
    <subcellularLocation>
        <location evidence="1 7">Membrane</location>
        <topology evidence="1 7">Multi-pass membrane protein</topology>
    </subcellularLocation>
</comment>
<comment type="similarity">
    <text evidence="2 7">Belongs to the ferroportin (FP) (TC 2.A.100) family. SLC40A subfamily.</text>
</comment>
<evidence type="ECO:0000256" key="2">
    <source>
        <dbReference type="ARBA" id="ARBA00006279"/>
    </source>
</evidence>
<dbReference type="EMBL" id="NCKU01001068">
    <property type="protein sequence ID" value="RWS13191.1"/>
    <property type="molecule type" value="Genomic_DNA"/>
</dbReference>
<feature type="transmembrane region" description="Helical" evidence="7">
    <location>
        <begin position="144"/>
        <end position="164"/>
    </location>
</feature>
<reference evidence="8 9" key="1">
    <citation type="journal article" date="2018" name="Gigascience">
        <title>Genomes of trombidid mites reveal novel predicted allergens and laterally-transferred genes associated with secondary metabolism.</title>
        <authorList>
            <person name="Dong X."/>
            <person name="Chaisiri K."/>
            <person name="Xia D."/>
            <person name="Armstrong S.D."/>
            <person name="Fang Y."/>
            <person name="Donnelly M.J."/>
            <person name="Kadowaki T."/>
            <person name="McGarry J.W."/>
            <person name="Darby A.C."/>
            <person name="Makepeace B.L."/>
        </authorList>
    </citation>
    <scope>NUCLEOTIDE SEQUENCE [LARGE SCALE GENOMIC DNA]</scope>
    <source>
        <strain evidence="8">UoL-WK</strain>
    </source>
</reference>
<dbReference type="Proteomes" id="UP000285301">
    <property type="component" value="Unassembled WGS sequence"/>
</dbReference>
<feature type="transmembrane region" description="Helical" evidence="7">
    <location>
        <begin position="337"/>
        <end position="355"/>
    </location>
</feature>
<keyword evidence="7" id="KW-0406">Ion transport</keyword>
<evidence type="ECO:0000313" key="9">
    <source>
        <dbReference type="Proteomes" id="UP000285301"/>
    </source>
</evidence>
<comment type="caution">
    <text evidence="7">Lacks conserved residue(s) required for the propagation of feature annotation.</text>
</comment>
<dbReference type="OrthoDB" id="648861at2759"/>
<keyword evidence="5 7" id="KW-1133">Transmembrane helix</keyword>
<keyword evidence="9" id="KW-1185">Reference proteome</keyword>
<accession>A0A443RD53</accession>
<feature type="transmembrane region" description="Helical" evidence="7">
    <location>
        <begin position="67"/>
        <end position="91"/>
    </location>
</feature>
<keyword evidence="3 7" id="KW-0813">Transport</keyword>
<dbReference type="InterPro" id="IPR036259">
    <property type="entry name" value="MFS_trans_sf"/>
</dbReference>
<feature type="transmembrane region" description="Helical" evidence="7">
    <location>
        <begin position="431"/>
        <end position="453"/>
    </location>
</feature>
<protein>
    <recommendedName>
        <fullName evidence="7">Solute carrier family 40 member</fullName>
    </recommendedName>
</protein>
<evidence type="ECO:0000256" key="7">
    <source>
        <dbReference type="RuleBase" id="RU365065"/>
    </source>
</evidence>
<dbReference type="GO" id="GO:0016020">
    <property type="term" value="C:membrane"/>
    <property type="evidence" value="ECO:0007669"/>
    <property type="project" value="UniProtKB-SubCell"/>
</dbReference>
<keyword evidence="4 7" id="KW-0812">Transmembrane</keyword>
<dbReference type="PANTHER" id="PTHR11660">
    <property type="entry name" value="SOLUTE CARRIER FAMILY 40 MEMBER"/>
    <property type="match status" value="1"/>
</dbReference>
<dbReference type="GO" id="GO:0005381">
    <property type="term" value="F:iron ion transmembrane transporter activity"/>
    <property type="evidence" value="ECO:0007669"/>
    <property type="project" value="UniProtKB-UniRule"/>
</dbReference>
<evidence type="ECO:0000256" key="4">
    <source>
        <dbReference type="ARBA" id="ARBA00022692"/>
    </source>
</evidence>
<sequence length="476" mass="53074">MKIKSNFKCNEKPSHNFAETENANACCSLSPLIVHKLYLNRILSSWGDRTWEFATGLLLIKLYPQSLLLAAIQGILNSVAVIVFSPAIGRWIEKSPRLLEAKITLFIQNGSVIISAFFASLYFIKDDVDSDYFDKQWITRVAPIAFVLFSVIAQVFSCGYTLVLEKDWLLALVSNQEELTHLNAVLRRIDLTCQTVAPFLVGFLTQYSEFITASFLCGWNIVSTTAEYLILRDIYITGPKSVREPKIVPDEHEMKIFDVDAIKEYLHQFALPGSSFALLYLTVLGFDSVTIGFLVTNSVTESVIGIVSLLAGMFGIFGTLIFKSGVEKIGLKKTGQLGYYLELGCVVPCLLMVYHKKSIKVFGVDLAIALFLFGLVMSRVGLWVADLSANQMIQTQTEKPSVIGGVQSSLNILMELLKFILVAVFSHIDQFWILVLISYCSLTFGTFLFSFYVNKRDDSFVAAEVAKNGDCLKNTS</sequence>
<feature type="transmembrane region" description="Helical" evidence="7">
    <location>
        <begin position="302"/>
        <end position="325"/>
    </location>
</feature>
<dbReference type="PANTHER" id="PTHR11660:SF57">
    <property type="entry name" value="SOLUTE CARRIER FAMILY 40 MEMBER"/>
    <property type="match status" value="1"/>
</dbReference>
<comment type="function">
    <text evidence="7">May be involved in iron transport and iron homeostasis.</text>
</comment>
<feature type="transmembrane region" description="Helical" evidence="7">
    <location>
        <begin position="276"/>
        <end position="296"/>
    </location>
</feature>
<dbReference type="InterPro" id="IPR009716">
    <property type="entry name" value="Ferroportin-1"/>
</dbReference>
<comment type="caution">
    <text evidence="8">The sequence shown here is derived from an EMBL/GenBank/DDBJ whole genome shotgun (WGS) entry which is preliminary data.</text>
</comment>
<proteinExistence type="inferred from homology"/>
<gene>
    <name evidence="8" type="ORF">B4U79_13299</name>
</gene>
<evidence type="ECO:0000256" key="6">
    <source>
        <dbReference type="ARBA" id="ARBA00023136"/>
    </source>
</evidence>
<dbReference type="Pfam" id="PF06963">
    <property type="entry name" value="FPN1"/>
    <property type="match status" value="1"/>
</dbReference>
<organism evidence="8 9">
    <name type="scientific">Dinothrombium tinctorium</name>
    <dbReference type="NCBI Taxonomy" id="1965070"/>
    <lineage>
        <taxon>Eukaryota</taxon>
        <taxon>Metazoa</taxon>
        <taxon>Ecdysozoa</taxon>
        <taxon>Arthropoda</taxon>
        <taxon>Chelicerata</taxon>
        <taxon>Arachnida</taxon>
        <taxon>Acari</taxon>
        <taxon>Acariformes</taxon>
        <taxon>Trombidiformes</taxon>
        <taxon>Prostigmata</taxon>
        <taxon>Anystina</taxon>
        <taxon>Parasitengona</taxon>
        <taxon>Trombidioidea</taxon>
        <taxon>Trombidiidae</taxon>
        <taxon>Dinothrombium</taxon>
    </lineage>
</organism>
<evidence type="ECO:0000313" key="8">
    <source>
        <dbReference type="EMBL" id="RWS13191.1"/>
    </source>
</evidence>
<feature type="transmembrane region" description="Helical" evidence="7">
    <location>
        <begin position="361"/>
        <end position="382"/>
    </location>
</feature>
<evidence type="ECO:0000256" key="5">
    <source>
        <dbReference type="ARBA" id="ARBA00022989"/>
    </source>
</evidence>
<feature type="transmembrane region" description="Helical" evidence="7">
    <location>
        <begin position="103"/>
        <end position="124"/>
    </location>
</feature>
<dbReference type="SUPFAM" id="SSF103473">
    <property type="entry name" value="MFS general substrate transporter"/>
    <property type="match status" value="1"/>
</dbReference>